<evidence type="ECO:0000313" key="2">
    <source>
        <dbReference type="EMBL" id="CAA9211161.1"/>
    </source>
</evidence>
<dbReference type="AlphaFoldDB" id="A0A6J4H2A6"/>
<dbReference type="SUPFAM" id="SSF52096">
    <property type="entry name" value="ClpP/crotonase"/>
    <property type="match status" value="1"/>
</dbReference>
<reference evidence="2" key="1">
    <citation type="submission" date="2020-02" db="EMBL/GenBank/DDBJ databases">
        <authorList>
            <person name="Meier V. D."/>
        </authorList>
    </citation>
    <scope>NUCLEOTIDE SEQUENCE</scope>
    <source>
        <strain evidence="2">AVDCRST_MAG20</strain>
    </source>
</reference>
<comment type="similarity">
    <text evidence="1">Belongs to the enoyl-CoA hydratase/isomerase family.</text>
</comment>
<dbReference type="InterPro" id="IPR051053">
    <property type="entry name" value="ECH/Chromodomain_protein"/>
</dbReference>
<dbReference type="CDD" id="cd06558">
    <property type="entry name" value="crotonase-like"/>
    <property type="match status" value="1"/>
</dbReference>
<name>A0A6J4H2A6_9ACTN</name>
<accession>A0A6J4H2A6</accession>
<evidence type="ECO:0000256" key="1">
    <source>
        <dbReference type="ARBA" id="ARBA00005254"/>
    </source>
</evidence>
<dbReference type="Gene3D" id="3.90.226.10">
    <property type="entry name" value="2-enoyl-CoA Hydratase, Chain A, domain 1"/>
    <property type="match status" value="1"/>
</dbReference>
<dbReference type="GO" id="GO:0004300">
    <property type="term" value="F:enoyl-CoA hydratase activity"/>
    <property type="evidence" value="ECO:0007669"/>
    <property type="project" value="UniProtKB-EC"/>
</dbReference>
<proteinExistence type="inferred from homology"/>
<dbReference type="InterPro" id="IPR029045">
    <property type="entry name" value="ClpP/crotonase-like_dom_sf"/>
</dbReference>
<dbReference type="EMBL" id="CADCSY010000007">
    <property type="protein sequence ID" value="CAA9211161.1"/>
    <property type="molecule type" value="Genomic_DNA"/>
</dbReference>
<organism evidence="2">
    <name type="scientific">uncultured Acidimicrobiales bacterium</name>
    <dbReference type="NCBI Taxonomy" id="310071"/>
    <lineage>
        <taxon>Bacteria</taxon>
        <taxon>Bacillati</taxon>
        <taxon>Actinomycetota</taxon>
        <taxon>Acidimicrobiia</taxon>
        <taxon>Acidimicrobiales</taxon>
        <taxon>environmental samples</taxon>
    </lineage>
</organism>
<dbReference type="InterPro" id="IPR001753">
    <property type="entry name" value="Enoyl-CoA_hydra/iso"/>
</dbReference>
<keyword evidence="2" id="KW-0456">Lyase</keyword>
<sequence>MTKPEQARVADHEAAYEQITAERRDDVVVLTLDRPERLNAWTPRMSAELVHAIEAADADGDIGAVVVTGSGRGFCAGADIEAVFDAQLSDGPTGAVPGGSRDWVTLVRSTKPLVAAVNGVAVGVGLTMILPFDRIVASDQARFSLRFVKMGLVPELASSSFVPQRVGFGAASDLMLSGRMVAAEEAVALGLADELVAHDSLLDAAVARARTYGENPARQLRWIKELLTQNAAEADPLVAQRRELARLQDCYVSPEHEEAVAAFMEKRPADFRAVAARARR</sequence>
<gene>
    <name evidence="2" type="ORF">AVDCRST_MAG20-42</name>
</gene>
<protein>
    <submittedName>
        <fullName evidence="2">Enoyl-CoA hydratase</fullName>
        <ecNumber evidence="2">4.2.1.17</ecNumber>
    </submittedName>
</protein>
<dbReference type="PANTHER" id="PTHR43684">
    <property type="match status" value="1"/>
</dbReference>
<dbReference type="Pfam" id="PF00378">
    <property type="entry name" value="ECH_1"/>
    <property type="match status" value="1"/>
</dbReference>
<dbReference type="PANTHER" id="PTHR43684:SF4">
    <property type="entry name" value="ENOYL-COA HYDRATASE_ISOMERASE FAMILY PROTEIN (AFU_ORTHOLOGUE AFUA_1G01890)"/>
    <property type="match status" value="1"/>
</dbReference>
<dbReference type="EC" id="4.2.1.17" evidence="2"/>